<reference evidence="1 2" key="1">
    <citation type="submission" date="2018-04" db="EMBL/GenBank/DDBJ databases">
        <title>Complete genome uncultured novel isolate.</title>
        <authorList>
            <person name="Merlino G."/>
        </authorList>
    </citation>
    <scope>NUCLEOTIDE SEQUENCE [LARGE SCALE GENOMIC DNA]</scope>
    <source>
        <strain evidence="2">R1DC9</strain>
    </source>
</reference>
<dbReference type="KEGG" id="fpf:DCC35_07740"/>
<name>A0A4D7JGD1_9BACT</name>
<dbReference type="OrthoDB" id="9815802at2"/>
<dbReference type="RefSeq" id="WP_137090227.1">
    <property type="nucleotide sequence ID" value="NZ_CP028923.1"/>
</dbReference>
<proteinExistence type="predicted"/>
<keyword evidence="2" id="KW-1185">Reference proteome</keyword>
<dbReference type="Proteomes" id="UP000298616">
    <property type="component" value="Chromosome"/>
</dbReference>
<accession>A0A4D7JGD1</accession>
<evidence type="ECO:0000313" key="1">
    <source>
        <dbReference type="EMBL" id="QCK14641.1"/>
    </source>
</evidence>
<organism evidence="1 2">
    <name type="scientific">Mangrovivirga cuniculi</name>
    <dbReference type="NCBI Taxonomy" id="2715131"/>
    <lineage>
        <taxon>Bacteria</taxon>
        <taxon>Pseudomonadati</taxon>
        <taxon>Bacteroidota</taxon>
        <taxon>Cytophagia</taxon>
        <taxon>Cytophagales</taxon>
        <taxon>Mangrovivirgaceae</taxon>
        <taxon>Mangrovivirga</taxon>
    </lineage>
</organism>
<evidence type="ECO:0000313" key="2">
    <source>
        <dbReference type="Proteomes" id="UP000298616"/>
    </source>
</evidence>
<protein>
    <submittedName>
        <fullName evidence="1">Uncharacterized protein</fullName>
    </submittedName>
</protein>
<dbReference type="AlphaFoldDB" id="A0A4D7JGD1"/>
<sequence>MRYVVLVILITTVQSIFGQDKKEICFSVEISRGDTININADSVLLNSLHVKSVPLSDYEIISNKALVWRGEYHNITICYSKPDLIFKDHYRYSYDEYDSNAFFYDKKIKKSGLDKVLPLKDKRLQTSGVLSRAVNSGTNSDAGIQSELLLNLSGKLSDDININARISDRNIPYQPEGNTAQLQDFDKVFIEVFNDKYYLEAGDIQLKNDYNYFLRYQKNVQGLGLSMNIGEDSLGTFASVRGGINKGKFTTIYITPLEGVSGPYRLSEGINELFPVVIANSERVYLDGRLMQRGFEKDYVVDYNTAEITFSPDILITEFSRIRVDLEYAVLSYPRSTLNFTAGHKFKNGQLSVEYYSEQDNFRKPLRFENTDQIYQDLINAGDTSQAMIPGYNRFEGDPGQTLEVLYLRKDTVVNNDTISIFDRYSGYLPADSLYKINFEYLGPGEGAYARTNEDGQQVFYWIGENGGQDASYAPVSIIPLPNKNSMLVVSGEIDITENEKISFNSALNIHENNRYYARTEGSPDKGFANNISLTSKRKIGQKNLNQQVSFDYIGHNFKGIDRFRNIEFDRDWGQTRDTLSRENFFYYKGSLSDKKSTYSYKISYRDKKGVLNGISHDASFEKEFSGWKAIGSFNRMASNYYGNDNRWSRETVVLERIKGKFRPGYSFMSERNVLRVDSDEEVISSLQYFYKHDFYIAFEDSAKNSLKAGAFYREDKIPLEGVLQNYNKSYNGYLKGKLNLRSNHQVNGTVIIRSIDYQINKKDETYAQGRIGVKGYFNKLGLRYNTGLNLQSSRELRRNFTFIEVPLGQGTHTWIDDNENGIQELGEFYEAYNPDERKYSKVFTPGNDYVDAYLSRFDFLYRWNFSDFTKSSFLEGFSFNGNLIYEQKTTGKSFSERINPFKENIQSVIASNVLNNYLFKWRSIKNDWFIQYGHTIRSRRQLLFSGFDTYNTTRSRILVSVPISDELTSELELESEFKLNEAENIEQKNYRTRQYIILPSLTWNPSSNFRAKLSFNRKQKIDLNSDVANKSDWQQLGISITSIGKGDFRGTLNFEFKNIDYDGEINSVVGYQLLEGYRAGNNYLWSTNLRKEIFNGLVLNLYYQGRKPSKTRVIHFASLQGSILF</sequence>
<gene>
    <name evidence="1" type="ORF">DCC35_07740</name>
</gene>
<dbReference type="EMBL" id="CP028923">
    <property type="protein sequence ID" value="QCK14641.1"/>
    <property type="molecule type" value="Genomic_DNA"/>
</dbReference>